<dbReference type="Proteomes" id="UP000193335">
    <property type="component" value="Unassembled WGS sequence"/>
</dbReference>
<name>A0A1Y2J8P0_BRAJP</name>
<organism evidence="1 2">
    <name type="scientific">Bradyrhizobium japonicum</name>
    <dbReference type="NCBI Taxonomy" id="375"/>
    <lineage>
        <taxon>Bacteria</taxon>
        <taxon>Pseudomonadati</taxon>
        <taxon>Pseudomonadota</taxon>
        <taxon>Alphaproteobacteria</taxon>
        <taxon>Hyphomicrobiales</taxon>
        <taxon>Nitrobacteraceae</taxon>
        <taxon>Bradyrhizobium</taxon>
    </lineage>
</organism>
<dbReference type="AlphaFoldDB" id="A0A1Y2J8P0"/>
<accession>A0A1Y2J8P0</accession>
<reference evidence="1 2" key="1">
    <citation type="submission" date="2017-03" db="EMBL/GenBank/DDBJ databases">
        <title>Whole genome sequences of fourteen strains of Bradyrhizobium canariense and one strain of Bradyrhizobium japonicum isolated from Lupinus (Papilionoideae: Genisteae) species in Algeria.</title>
        <authorList>
            <person name="Crovadore J."/>
            <person name="Chekireb D."/>
            <person name="Brachmann A."/>
            <person name="Chablais R."/>
            <person name="Cochard B."/>
            <person name="Lefort F."/>
        </authorList>
    </citation>
    <scope>NUCLEOTIDE SEQUENCE [LARGE SCALE GENOMIC DNA]</scope>
    <source>
        <strain evidence="1 2">UBMA197</strain>
    </source>
</reference>
<protein>
    <recommendedName>
        <fullName evidence="3">Helix-turn-helix domain-containing protein</fullName>
    </recommendedName>
</protein>
<evidence type="ECO:0000313" key="2">
    <source>
        <dbReference type="Proteomes" id="UP000193335"/>
    </source>
</evidence>
<evidence type="ECO:0008006" key="3">
    <source>
        <dbReference type="Google" id="ProtNLM"/>
    </source>
</evidence>
<proteinExistence type="predicted"/>
<evidence type="ECO:0000313" key="1">
    <source>
        <dbReference type="EMBL" id="OSJ21230.1"/>
    </source>
</evidence>
<dbReference type="EMBL" id="NAFL01000287">
    <property type="protein sequence ID" value="OSJ21230.1"/>
    <property type="molecule type" value="Genomic_DNA"/>
</dbReference>
<sequence length="106" mass="12199">MFDWRHLIMDADTRELGENADDEGDVVAALKQTIAELQARVTELEQPPAQWMPLKAAAIDWGVKYETLRMWCKRGLVEADRDGKRWMVNLTSLKARQARLFGRLQG</sequence>
<gene>
    <name evidence="1" type="ORF">BSZ19_48245</name>
</gene>
<comment type="caution">
    <text evidence="1">The sequence shown here is derived from an EMBL/GenBank/DDBJ whole genome shotgun (WGS) entry which is preliminary data.</text>
</comment>